<protein>
    <submittedName>
        <fullName evidence="1">Uncharacterized protein</fullName>
    </submittedName>
</protein>
<organism evidence="1 2">
    <name type="scientific">Leucogyrophana mollusca</name>
    <dbReference type="NCBI Taxonomy" id="85980"/>
    <lineage>
        <taxon>Eukaryota</taxon>
        <taxon>Fungi</taxon>
        <taxon>Dikarya</taxon>
        <taxon>Basidiomycota</taxon>
        <taxon>Agaricomycotina</taxon>
        <taxon>Agaricomycetes</taxon>
        <taxon>Agaricomycetidae</taxon>
        <taxon>Boletales</taxon>
        <taxon>Boletales incertae sedis</taxon>
        <taxon>Leucogyrophana</taxon>
    </lineage>
</organism>
<comment type="caution">
    <text evidence="1">The sequence shown here is derived from an EMBL/GenBank/DDBJ whole genome shotgun (WGS) entry which is preliminary data.</text>
</comment>
<dbReference type="EMBL" id="MU266745">
    <property type="protein sequence ID" value="KAH7918711.1"/>
    <property type="molecule type" value="Genomic_DNA"/>
</dbReference>
<dbReference type="Proteomes" id="UP000790709">
    <property type="component" value="Unassembled WGS sequence"/>
</dbReference>
<gene>
    <name evidence="1" type="ORF">BV22DRAFT_997411</name>
</gene>
<accession>A0ACB8AYS1</accession>
<proteinExistence type="predicted"/>
<feature type="non-terminal residue" evidence="1">
    <location>
        <position position="407"/>
    </location>
</feature>
<reference evidence="1" key="1">
    <citation type="journal article" date="2021" name="New Phytol.">
        <title>Evolutionary innovations through gain and loss of genes in the ectomycorrhizal Boletales.</title>
        <authorList>
            <person name="Wu G."/>
            <person name="Miyauchi S."/>
            <person name="Morin E."/>
            <person name="Kuo A."/>
            <person name="Drula E."/>
            <person name="Varga T."/>
            <person name="Kohler A."/>
            <person name="Feng B."/>
            <person name="Cao Y."/>
            <person name="Lipzen A."/>
            <person name="Daum C."/>
            <person name="Hundley H."/>
            <person name="Pangilinan J."/>
            <person name="Johnson J."/>
            <person name="Barry K."/>
            <person name="LaButti K."/>
            <person name="Ng V."/>
            <person name="Ahrendt S."/>
            <person name="Min B."/>
            <person name="Choi I.G."/>
            <person name="Park H."/>
            <person name="Plett J.M."/>
            <person name="Magnuson J."/>
            <person name="Spatafora J.W."/>
            <person name="Nagy L.G."/>
            <person name="Henrissat B."/>
            <person name="Grigoriev I.V."/>
            <person name="Yang Z.L."/>
            <person name="Xu J."/>
            <person name="Martin F.M."/>
        </authorList>
    </citation>
    <scope>NUCLEOTIDE SEQUENCE</scope>
    <source>
        <strain evidence="1">KUC20120723A-06</strain>
    </source>
</reference>
<feature type="non-terminal residue" evidence="1">
    <location>
        <position position="1"/>
    </location>
</feature>
<name>A0ACB8AYS1_9AGAM</name>
<sequence>IILAGDFAQLPPAGSGHEGRALYSGSVGTRLNSSQSIFNQESAIGKAMWHQITTVVILRENMRQRTQTSEDSKLRTALENMRYKNCTDQDIEFLRSRVVGPGPSRPKLTDPRFRNVSVITAWNSQKDRINELGCARFAVDTGQQLHSFYSDDRWATTEGSVAKSKTNSKKKCSVHVSDVISDKDQNVIWSLSPHTSKHIPARLDICVGMPVMIRNNDATELCITKGQEGVVAGWESSVGSGGQTVLDTLFVKLSAPPSDVQLDDLPPNVVPIPKSVNTVQVTLPNDQCESVVREQVNVLPNFAMTDYTAQGKTRQFNVVDLQHSSNHQSYYTCLSRSASAEGTVILQGFDRSKITGGASGWLRQEYRSLEVLDEISRLRFESLLPDWIDGHRRNTLLDQFRLWKGDL</sequence>
<keyword evidence="2" id="KW-1185">Reference proteome</keyword>
<evidence type="ECO:0000313" key="2">
    <source>
        <dbReference type="Proteomes" id="UP000790709"/>
    </source>
</evidence>
<evidence type="ECO:0000313" key="1">
    <source>
        <dbReference type="EMBL" id="KAH7918711.1"/>
    </source>
</evidence>